<protein>
    <recommendedName>
        <fullName evidence="2">Propionyl-CoA carboxylase beta chain</fullName>
    </recommendedName>
</protein>
<dbReference type="GO" id="GO:0016740">
    <property type="term" value="F:transferase activity"/>
    <property type="evidence" value="ECO:0007669"/>
    <property type="project" value="UniProtKB-KW"/>
</dbReference>
<gene>
    <name evidence="5" type="ORF">SADFL11_1648</name>
</gene>
<dbReference type="GO" id="GO:0015977">
    <property type="term" value="P:carbon fixation"/>
    <property type="evidence" value="ECO:0007669"/>
    <property type="project" value="UniProtKB-ARBA"/>
</dbReference>
<dbReference type="Proteomes" id="UP000004703">
    <property type="component" value="Chromosome"/>
</dbReference>
<dbReference type="InterPro" id="IPR051047">
    <property type="entry name" value="AccD/PCCB"/>
</dbReference>
<organism evidence="5 6">
    <name type="scientific">Roseibium alexandrii (strain DSM 17067 / NCIMB 14079 / DFL-11)</name>
    <name type="common">Labrenzia alexandrii</name>
    <dbReference type="NCBI Taxonomy" id="244592"/>
    <lineage>
        <taxon>Bacteria</taxon>
        <taxon>Pseudomonadati</taxon>
        <taxon>Pseudomonadota</taxon>
        <taxon>Alphaproteobacteria</taxon>
        <taxon>Hyphomicrobiales</taxon>
        <taxon>Stappiaceae</taxon>
        <taxon>Roseibium</taxon>
    </lineage>
</organism>
<sequence>MRDVLVELEQRRETAKMGGGQRRIDSQHSKGKLTARERIEILLDEGSFEEFDMFKQHRCTDFGMDEQHIPGDGVVTGWGTVNGRTIYVFSKDFTVFGGSLSEAHAEKIVKLQDMALQNRAPIIGLFDAGGARIQEGVAALGGYGEVFTRNVQASGVIPQISLIMGPCAGGDVYSPAMTDFIFMVRDTSYMFVTGPDVVKTVTNETVTAEELGGASVHTTKSSIADGAFDNDVEALLEMRRLIDFLPMNNQAELPEVTNYEDPDRIDMSLDSFIPDNPNKPYDMKELVLKTLDEGDFYEIQESFAGNIITGFGRMEGRTVGVIANQPMVLAGVLDSDASRKAARFVRFCDCFNIPIVTFVDVPGFLPGTSQEYGGLIKHGAKLLFAYTEATVPKVTVITRKAYGGAYDVMSSKHIRGDINYAWPTAEIAVMGAKGAVEILYRSELGDPEKIQKRTQDYENRFANPFVAAERGYIDDVIRPHSTRRRVSKALALLRAKKVETPWKKHDNIPL</sequence>
<dbReference type="InterPro" id="IPR034733">
    <property type="entry name" value="AcCoA_carboxyl_beta"/>
</dbReference>
<dbReference type="FunFam" id="3.90.226.10:FF:000016">
    <property type="entry name" value="Propionyl-CoA carboxylase, beta subunit"/>
    <property type="match status" value="1"/>
</dbReference>
<reference evidence="5 6" key="1">
    <citation type="submission" date="2008-01" db="EMBL/GenBank/DDBJ databases">
        <authorList>
            <person name="Wagner-Dobler I."/>
            <person name="Ferriera S."/>
            <person name="Johnson J."/>
            <person name="Kravitz S."/>
            <person name="Beeson K."/>
            <person name="Sutton G."/>
            <person name="Rogers Y.-H."/>
            <person name="Friedman R."/>
            <person name="Frazier M."/>
            <person name="Venter J.C."/>
        </authorList>
    </citation>
    <scope>NUCLEOTIDE SEQUENCE [LARGE SCALE GENOMIC DNA]</scope>
    <source>
        <strain evidence="6">DSM 17067 / NCIMB 14079 / DFL-11</strain>
    </source>
</reference>
<dbReference type="SUPFAM" id="SSF52096">
    <property type="entry name" value="ClpP/crotonase"/>
    <property type="match status" value="2"/>
</dbReference>
<dbReference type="InterPro" id="IPR011762">
    <property type="entry name" value="COA_CT_N"/>
</dbReference>
<dbReference type="FunFam" id="3.90.226.10:FF:000017">
    <property type="entry name" value="Propionyl-CoA carboxylase subunit beta 5"/>
    <property type="match status" value="1"/>
</dbReference>
<proteinExistence type="inferred from homology"/>
<evidence type="ECO:0000259" key="4">
    <source>
        <dbReference type="PROSITE" id="PS50989"/>
    </source>
</evidence>
<dbReference type="AlphaFoldDB" id="A0A5E8GWL1"/>
<evidence type="ECO:0000313" key="5">
    <source>
        <dbReference type="EMBL" id="EEE44361.2"/>
    </source>
</evidence>
<reference evidence="5 6" key="2">
    <citation type="submission" date="2013-04" db="EMBL/GenBank/DDBJ databases">
        <authorList>
            <person name="Fiebig A."/>
            <person name="Pradella S."/>
            <person name="Wagner-Doebler I."/>
        </authorList>
    </citation>
    <scope>NUCLEOTIDE SEQUENCE [LARGE SCALE GENOMIC DNA]</scope>
    <source>
        <strain evidence="6">DSM 17067 / NCIMB 14079 / DFL-11</strain>
    </source>
</reference>
<comment type="similarity">
    <text evidence="1">Belongs to the AccD/PCCB family.</text>
</comment>
<evidence type="ECO:0000256" key="2">
    <source>
        <dbReference type="ARBA" id="ARBA00074538"/>
    </source>
</evidence>
<dbReference type="PROSITE" id="PS50989">
    <property type="entry name" value="COA_CT_CTER"/>
    <property type="match status" value="1"/>
</dbReference>
<dbReference type="PANTHER" id="PTHR43842:SF2">
    <property type="entry name" value="PROPIONYL-COA CARBOXYLASE BETA CHAIN, MITOCHONDRIAL"/>
    <property type="match status" value="1"/>
</dbReference>
<dbReference type="InterPro" id="IPR011763">
    <property type="entry name" value="COA_CT_C"/>
</dbReference>
<dbReference type="RefSeq" id="WP_040450737.1">
    <property type="nucleotide sequence ID" value="NZ_CM011002.1"/>
</dbReference>
<comment type="caution">
    <text evidence="5">The sequence shown here is derived from an EMBL/GenBank/DDBJ whole genome shotgun (WGS) entry which is preliminary data.</text>
</comment>
<dbReference type="InterPro" id="IPR029045">
    <property type="entry name" value="ClpP/crotonase-like_dom_sf"/>
</dbReference>
<feature type="domain" description="CoA carboxyltransferase N-terminal" evidence="3">
    <location>
        <begin position="1"/>
        <end position="257"/>
    </location>
</feature>
<evidence type="ECO:0000256" key="1">
    <source>
        <dbReference type="ARBA" id="ARBA00006102"/>
    </source>
</evidence>
<dbReference type="Gene3D" id="3.90.226.10">
    <property type="entry name" value="2-enoyl-CoA Hydratase, Chain A, domain 1"/>
    <property type="match status" value="2"/>
</dbReference>
<dbReference type="GO" id="GO:0004658">
    <property type="term" value="F:propionyl-CoA carboxylase activity"/>
    <property type="evidence" value="ECO:0007669"/>
    <property type="project" value="UniProtKB-ARBA"/>
</dbReference>
<dbReference type="Pfam" id="PF01039">
    <property type="entry name" value="Carboxyl_trans"/>
    <property type="match status" value="1"/>
</dbReference>
<dbReference type="GO" id="GO:0009317">
    <property type="term" value="C:acetyl-CoA carboxylase complex"/>
    <property type="evidence" value="ECO:0007669"/>
    <property type="project" value="UniProtKB-ARBA"/>
</dbReference>
<dbReference type="PANTHER" id="PTHR43842">
    <property type="entry name" value="PROPIONYL-COA CARBOXYLASE BETA CHAIN"/>
    <property type="match status" value="1"/>
</dbReference>
<dbReference type="GO" id="GO:0003989">
    <property type="term" value="F:acetyl-CoA carboxylase activity"/>
    <property type="evidence" value="ECO:0007669"/>
    <property type="project" value="UniProtKB-ARBA"/>
</dbReference>
<dbReference type="EMBL" id="ACCU02000002">
    <property type="protein sequence ID" value="EEE44361.2"/>
    <property type="molecule type" value="Genomic_DNA"/>
</dbReference>
<feature type="domain" description="CoA carboxyltransferase C-terminal" evidence="4">
    <location>
        <begin position="264"/>
        <end position="504"/>
    </location>
</feature>
<evidence type="ECO:0000313" key="6">
    <source>
        <dbReference type="Proteomes" id="UP000004703"/>
    </source>
</evidence>
<keyword evidence="5" id="KW-0808">Transferase</keyword>
<accession>A0A5E8GWL1</accession>
<name>A0A5E8GWL1_ROSAD</name>
<evidence type="ECO:0000259" key="3">
    <source>
        <dbReference type="PROSITE" id="PS50980"/>
    </source>
</evidence>
<dbReference type="PROSITE" id="PS50980">
    <property type="entry name" value="COA_CT_NTER"/>
    <property type="match status" value="1"/>
</dbReference>